<organism evidence="10 11">
    <name type="scientific">Candidatus Pantoea edessiphila</name>
    <dbReference type="NCBI Taxonomy" id="2044610"/>
    <lineage>
        <taxon>Bacteria</taxon>
        <taxon>Pseudomonadati</taxon>
        <taxon>Pseudomonadota</taxon>
        <taxon>Gammaproteobacteria</taxon>
        <taxon>Enterobacterales</taxon>
        <taxon>Erwiniaceae</taxon>
        <taxon>Pantoea</taxon>
    </lineage>
</organism>
<keyword evidence="6 8" id="KW-0030">Aminoacyl-tRNA synthetase</keyword>
<dbReference type="GO" id="GO:0005829">
    <property type="term" value="C:cytosol"/>
    <property type="evidence" value="ECO:0007669"/>
    <property type="project" value="TreeGrafter"/>
</dbReference>
<dbReference type="Pfam" id="PF00579">
    <property type="entry name" value="tRNA-synt_1b"/>
    <property type="match status" value="1"/>
</dbReference>
<dbReference type="PRINTS" id="PR01039">
    <property type="entry name" value="TRNASYNTHTRP"/>
</dbReference>
<dbReference type="Gene3D" id="3.40.50.620">
    <property type="entry name" value="HUPs"/>
    <property type="match status" value="1"/>
</dbReference>
<dbReference type="EMBL" id="PDKU01000003">
    <property type="protein sequence ID" value="PPI86478.1"/>
    <property type="molecule type" value="Genomic_DNA"/>
</dbReference>
<feature type="binding site" evidence="8">
    <location>
        <position position="134"/>
    </location>
    <ligand>
        <name>L-tryptophan</name>
        <dbReference type="ChEBI" id="CHEBI:57912"/>
    </ligand>
</feature>
<comment type="function">
    <text evidence="8">Catalyzes the attachment of tryptophan to tRNA(Trp).</text>
</comment>
<dbReference type="PANTHER" id="PTHR43766:SF1">
    <property type="entry name" value="TRYPTOPHAN--TRNA LIGASE, MITOCHONDRIAL"/>
    <property type="match status" value="1"/>
</dbReference>
<dbReference type="SUPFAM" id="SSF52374">
    <property type="entry name" value="Nucleotidylyl transferase"/>
    <property type="match status" value="1"/>
</dbReference>
<keyword evidence="2 8" id="KW-0436">Ligase</keyword>
<gene>
    <name evidence="8 10" type="primary">trpS</name>
    <name evidence="10" type="ORF">CRV10_02510</name>
</gene>
<comment type="catalytic activity">
    <reaction evidence="7 8">
        <text>tRNA(Trp) + L-tryptophan + ATP = L-tryptophyl-tRNA(Trp) + AMP + diphosphate + H(+)</text>
        <dbReference type="Rhea" id="RHEA:24080"/>
        <dbReference type="Rhea" id="RHEA-COMP:9671"/>
        <dbReference type="Rhea" id="RHEA-COMP:9705"/>
        <dbReference type="ChEBI" id="CHEBI:15378"/>
        <dbReference type="ChEBI" id="CHEBI:30616"/>
        <dbReference type="ChEBI" id="CHEBI:33019"/>
        <dbReference type="ChEBI" id="CHEBI:57912"/>
        <dbReference type="ChEBI" id="CHEBI:78442"/>
        <dbReference type="ChEBI" id="CHEBI:78535"/>
        <dbReference type="ChEBI" id="CHEBI:456215"/>
        <dbReference type="EC" id="6.1.1.2"/>
    </reaction>
</comment>
<feature type="binding site" evidence="8">
    <location>
        <begin position="194"/>
        <end position="198"/>
    </location>
    <ligand>
        <name>ATP</name>
        <dbReference type="ChEBI" id="CHEBI:30616"/>
    </ligand>
</feature>
<dbReference type="GO" id="GO:0005524">
    <property type="term" value="F:ATP binding"/>
    <property type="evidence" value="ECO:0007669"/>
    <property type="project" value="UniProtKB-UniRule"/>
</dbReference>
<dbReference type="InterPro" id="IPR002306">
    <property type="entry name" value="Trp-tRNA-ligase"/>
</dbReference>
<keyword evidence="5 8" id="KW-0648">Protein biosynthesis</keyword>
<dbReference type="Gene3D" id="1.10.240.10">
    <property type="entry name" value="Tyrosyl-Transfer RNA Synthetase"/>
    <property type="match status" value="1"/>
</dbReference>
<dbReference type="InterPro" id="IPR001412">
    <property type="entry name" value="aa-tRNA-synth_I_CS"/>
</dbReference>
<evidence type="ECO:0000256" key="6">
    <source>
        <dbReference type="ARBA" id="ARBA00023146"/>
    </source>
</evidence>
<dbReference type="InterPro" id="IPR050203">
    <property type="entry name" value="Trp-tRNA_synthetase"/>
</dbReference>
<accession>A0A2P5SVW5</accession>
<name>A0A2P5SVW5_9GAMM</name>
<keyword evidence="11" id="KW-1185">Reference proteome</keyword>
<evidence type="ECO:0000256" key="2">
    <source>
        <dbReference type="ARBA" id="ARBA00022598"/>
    </source>
</evidence>
<keyword evidence="8" id="KW-0963">Cytoplasm</keyword>
<feature type="binding site" evidence="8">
    <location>
        <position position="185"/>
    </location>
    <ligand>
        <name>ATP</name>
        <dbReference type="ChEBI" id="CHEBI:30616"/>
    </ligand>
</feature>
<keyword evidence="4 8" id="KW-0067">ATP-binding</keyword>
<comment type="subcellular location">
    <subcellularLocation>
        <location evidence="8">Cytoplasm</location>
    </subcellularLocation>
</comment>
<dbReference type="FunFam" id="1.10.240.10:FF:000002">
    <property type="entry name" value="Tryptophan--tRNA ligase"/>
    <property type="match status" value="1"/>
</dbReference>
<dbReference type="GO" id="GO:0004830">
    <property type="term" value="F:tryptophan-tRNA ligase activity"/>
    <property type="evidence" value="ECO:0007669"/>
    <property type="project" value="UniProtKB-UniRule"/>
</dbReference>
<feature type="binding site" evidence="8">
    <location>
        <begin position="19"/>
        <end position="20"/>
    </location>
    <ligand>
        <name>ATP</name>
        <dbReference type="ChEBI" id="CHEBI:30616"/>
    </ligand>
</feature>
<dbReference type="GO" id="GO:0006436">
    <property type="term" value="P:tryptophanyl-tRNA aminoacylation"/>
    <property type="evidence" value="ECO:0007669"/>
    <property type="project" value="UniProtKB-UniRule"/>
</dbReference>
<dbReference type="EC" id="6.1.1.2" evidence="8"/>
<feature type="binding site" evidence="8">
    <location>
        <begin position="146"/>
        <end position="148"/>
    </location>
    <ligand>
        <name>ATP</name>
        <dbReference type="ChEBI" id="CHEBI:30616"/>
    </ligand>
</feature>
<evidence type="ECO:0000256" key="9">
    <source>
        <dbReference type="RuleBase" id="RU363036"/>
    </source>
</evidence>
<dbReference type="NCBIfam" id="TIGR00233">
    <property type="entry name" value="trpS"/>
    <property type="match status" value="1"/>
</dbReference>
<feature type="short sequence motif" description="'HIGH' region" evidence="8">
    <location>
        <begin position="12"/>
        <end position="20"/>
    </location>
</feature>
<sequence length="335" mass="38229">MGKYIVFSGAQPSGELTIGNYLGAIRQWNQMQDNFDCLYCIVDLHTLTTRQNPHILNKSTLDTLALYLACGIDPNKSIIFVQSHVLEHTQLNWILNCFCYFGELSRMTQFKNKLISNNNINSGIFNYPVLMASDILLYQTNQVPVGEDQKQHIELSRVIACRFNKIYGDIFTIPEPMIPKSGAKIMSLTEPSRKMSKSDCNNSNVIGLLENPKSIINKIKHAITDSECPPIIRYDIKEKAGISNLLNILSAVTYKDIVTLEKEFQGKMYSQLKFSVSNEICLMLLDIQERYHYYRNNVSLLREIMYEGANKARVKAQKTISKVYNTVGLCSYFND</sequence>
<evidence type="ECO:0000256" key="5">
    <source>
        <dbReference type="ARBA" id="ARBA00022917"/>
    </source>
</evidence>
<dbReference type="PANTHER" id="PTHR43766">
    <property type="entry name" value="TRYPTOPHAN--TRNA LIGASE, MITOCHONDRIAL"/>
    <property type="match status" value="1"/>
</dbReference>
<dbReference type="InterPro" id="IPR024109">
    <property type="entry name" value="Trp-tRNA-ligase_bac-type"/>
</dbReference>
<reference evidence="10 11" key="1">
    <citation type="journal article" date="2018" name="Genome Biol. Evol.">
        <title>Cladogenesis and Genomic Streamlining in Extracellular Endosymbionts of Tropical Stink Bugs.</title>
        <authorList>
            <person name="Otero-Bravo A."/>
            <person name="Goffredi S."/>
            <person name="Sabree Z.L."/>
        </authorList>
    </citation>
    <scope>NUCLEOTIDE SEQUENCE [LARGE SCALE GENOMIC DNA]</scope>
    <source>
        <strain evidence="10 11">SoEL</strain>
    </source>
</reference>
<comment type="subunit">
    <text evidence="8">Homodimer.</text>
</comment>
<dbReference type="OrthoDB" id="9801042at2"/>
<comment type="caution">
    <text evidence="10">The sequence shown here is derived from an EMBL/GenBank/DDBJ whole genome shotgun (WGS) entry which is preliminary data.</text>
</comment>
<feature type="binding site" evidence="8">
    <location>
        <begin position="11"/>
        <end position="13"/>
    </location>
    <ligand>
        <name>ATP</name>
        <dbReference type="ChEBI" id="CHEBI:30616"/>
    </ligand>
</feature>
<evidence type="ECO:0000256" key="3">
    <source>
        <dbReference type="ARBA" id="ARBA00022741"/>
    </source>
</evidence>
<dbReference type="CDD" id="cd00806">
    <property type="entry name" value="TrpRS_core"/>
    <property type="match status" value="1"/>
</dbReference>
<evidence type="ECO:0000313" key="10">
    <source>
        <dbReference type="EMBL" id="PPI86478.1"/>
    </source>
</evidence>
<comment type="similarity">
    <text evidence="1 8 9">Belongs to the class-I aminoacyl-tRNA synthetase family.</text>
</comment>
<evidence type="ECO:0000313" key="11">
    <source>
        <dbReference type="Proteomes" id="UP000296144"/>
    </source>
</evidence>
<evidence type="ECO:0000256" key="1">
    <source>
        <dbReference type="ARBA" id="ARBA00005594"/>
    </source>
</evidence>
<evidence type="ECO:0000256" key="7">
    <source>
        <dbReference type="ARBA" id="ARBA00049929"/>
    </source>
</evidence>
<dbReference type="RefSeq" id="WP_136130266.1">
    <property type="nucleotide sequence ID" value="NZ_PDKU01000003.1"/>
</dbReference>
<keyword evidence="3 8" id="KW-0547">Nucleotide-binding</keyword>
<dbReference type="InterPro" id="IPR014729">
    <property type="entry name" value="Rossmann-like_a/b/a_fold"/>
</dbReference>
<dbReference type="Proteomes" id="UP000296144">
    <property type="component" value="Unassembled WGS sequence"/>
</dbReference>
<dbReference type="AlphaFoldDB" id="A0A2P5SVW5"/>
<dbReference type="PROSITE" id="PS00178">
    <property type="entry name" value="AA_TRNA_LIGASE_I"/>
    <property type="match status" value="1"/>
</dbReference>
<protein>
    <recommendedName>
        <fullName evidence="8">Tryptophan--tRNA ligase</fullName>
        <ecNumber evidence="8">6.1.1.2</ecNumber>
    </recommendedName>
    <alternativeName>
        <fullName evidence="8">Tryptophanyl-tRNA synthetase</fullName>
        <shortName evidence="8">TrpRS</shortName>
    </alternativeName>
</protein>
<dbReference type="HAMAP" id="MF_00140_B">
    <property type="entry name" value="Trp_tRNA_synth_B"/>
    <property type="match status" value="1"/>
</dbReference>
<feature type="short sequence motif" description="'KMSKS' region" evidence="8">
    <location>
        <begin position="194"/>
        <end position="198"/>
    </location>
</feature>
<evidence type="ECO:0000256" key="8">
    <source>
        <dbReference type="HAMAP-Rule" id="MF_00140"/>
    </source>
</evidence>
<dbReference type="InterPro" id="IPR002305">
    <property type="entry name" value="aa-tRNA-synth_Ic"/>
</dbReference>
<proteinExistence type="inferred from homology"/>
<evidence type="ECO:0000256" key="4">
    <source>
        <dbReference type="ARBA" id="ARBA00022840"/>
    </source>
</evidence>